<protein>
    <recommendedName>
        <fullName evidence="8">MULE transposase domain-containing protein</fullName>
    </recommendedName>
</protein>
<dbReference type="AlphaFoldDB" id="A0A922SNW0"/>
<dbReference type="InterPro" id="IPR018289">
    <property type="entry name" value="MULE_transposase_dom"/>
</dbReference>
<name>A0A922SNW0_SPOEX</name>
<dbReference type="Pfam" id="PF04500">
    <property type="entry name" value="FLYWCH"/>
    <property type="match status" value="1"/>
</dbReference>
<accession>A0A922SNW0</accession>
<reference evidence="6" key="1">
    <citation type="journal article" date="2021" name="G3 (Bethesda)">
        <title>Genome and transcriptome analysis of the beet armyworm Spodoptera exigua reveals targets for pest control. .</title>
        <authorList>
            <person name="Simon S."/>
            <person name="Breeschoten T."/>
            <person name="Jansen H.J."/>
            <person name="Dirks R.P."/>
            <person name="Schranz M.E."/>
            <person name="Ros V.I.D."/>
        </authorList>
    </citation>
    <scope>NUCLEOTIDE SEQUENCE</scope>
    <source>
        <strain evidence="6">TB_SE_WUR_2020</strain>
    </source>
</reference>
<dbReference type="Pfam" id="PF10551">
    <property type="entry name" value="MULE"/>
    <property type="match status" value="1"/>
</dbReference>
<proteinExistence type="predicted"/>
<evidence type="ECO:0000313" key="6">
    <source>
        <dbReference type="EMBL" id="KAH9644341.1"/>
    </source>
</evidence>
<evidence type="ECO:0000313" key="7">
    <source>
        <dbReference type="Proteomes" id="UP000814243"/>
    </source>
</evidence>
<dbReference type="EMBL" id="JACEFF010000089">
    <property type="protein sequence ID" value="KAH9644341.1"/>
    <property type="molecule type" value="Genomic_DNA"/>
</dbReference>
<feature type="domain" description="FLYWCH-type" evidence="4">
    <location>
        <begin position="19"/>
        <end position="78"/>
    </location>
</feature>
<keyword evidence="2" id="KW-0863">Zinc-finger</keyword>
<dbReference type="Proteomes" id="UP000814243">
    <property type="component" value="Unassembled WGS sequence"/>
</dbReference>
<sequence length="458" mass="53612">MSIEEVAGPSLTNRNTFSFITSQRNRPILLKDGYKYLHLRTNKDKSSMWRCSKKSTCQAMIKLNFNNTTILKATDHNHEGDLTNNEIPMNLNDYEDQVKHNLAASVPSLYFDTIERMEERGLHLVANIPRFQSVKNKLYRKRNKSLGVQRMSFNNIAEIVVPEQFQDILLADRIGDQRILVFAHHNMRDIVANSNKFFCDGTFKTCVKKFHQLFTIHVDIGSTEYHTNIIPTIYALLPDRTVDTYKTLFCLIKSQIPEWNPETITCDFEKPLIQALQHEFPNIKIVGCYTHFKRCLWRKAKMLRLTKSKLGKDHVKRCCSLPLLPIDAQPDAWLYIMAECLNTEDATTFNDYFIKTWLDDNSDYANTYNCYKEHHRTNNSVEAWNARIAKKLKKKPNILQFLVAIKRDMNEFWRRVVMDGPISRKKIETIRMNTMIADTVREFESREISIGHCIEKLK</sequence>
<comment type="caution">
    <text evidence="6">The sequence shown here is derived from an EMBL/GenBank/DDBJ whole genome shotgun (WGS) entry which is preliminary data.</text>
</comment>
<dbReference type="InterPro" id="IPR007588">
    <property type="entry name" value="Znf_FLYWCH"/>
</dbReference>
<evidence type="ECO:0000259" key="4">
    <source>
        <dbReference type="Pfam" id="PF04500"/>
    </source>
</evidence>
<feature type="domain" description="MULE transposase" evidence="5">
    <location>
        <begin position="199"/>
        <end position="293"/>
    </location>
</feature>
<dbReference type="GO" id="GO:0008270">
    <property type="term" value="F:zinc ion binding"/>
    <property type="evidence" value="ECO:0007669"/>
    <property type="project" value="UniProtKB-KW"/>
</dbReference>
<keyword evidence="1" id="KW-0479">Metal-binding</keyword>
<evidence type="ECO:0000256" key="2">
    <source>
        <dbReference type="ARBA" id="ARBA00022771"/>
    </source>
</evidence>
<evidence type="ECO:0000259" key="5">
    <source>
        <dbReference type="Pfam" id="PF10551"/>
    </source>
</evidence>
<evidence type="ECO:0000256" key="3">
    <source>
        <dbReference type="ARBA" id="ARBA00022833"/>
    </source>
</evidence>
<organism evidence="6 7">
    <name type="scientific">Spodoptera exigua</name>
    <name type="common">Beet armyworm</name>
    <name type="synonym">Noctua fulgens</name>
    <dbReference type="NCBI Taxonomy" id="7107"/>
    <lineage>
        <taxon>Eukaryota</taxon>
        <taxon>Metazoa</taxon>
        <taxon>Ecdysozoa</taxon>
        <taxon>Arthropoda</taxon>
        <taxon>Hexapoda</taxon>
        <taxon>Insecta</taxon>
        <taxon>Pterygota</taxon>
        <taxon>Neoptera</taxon>
        <taxon>Endopterygota</taxon>
        <taxon>Lepidoptera</taxon>
        <taxon>Glossata</taxon>
        <taxon>Ditrysia</taxon>
        <taxon>Noctuoidea</taxon>
        <taxon>Noctuidae</taxon>
        <taxon>Amphipyrinae</taxon>
        <taxon>Spodoptera</taxon>
    </lineage>
</organism>
<gene>
    <name evidence="6" type="ORF">HF086_003126</name>
</gene>
<dbReference type="Gene3D" id="2.20.25.240">
    <property type="match status" value="1"/>
</dbReference>
<evidence type="ECO:0000256" key="1">
    <source>
        <dbReference type="ARBA" id="ARBA00022723"/>
    </source>
</evidence>
<keyword evidence="3" id="KW-0862">Zinc</keyword>
<evidence type="ECO:0008006" key="8">
    <source>
        <dbReference type="Google" id="ProtNLM"/>
    </source>
</evidence>